<organism evidence="1 2">
    <name type="scientific">Lactuca sativa</name>
    <name type="common">Garden lettuce</name>
    <dbReference type="NCBI Taxonomy" id="4236"/>
    <lineage>
        <taxon>Eukaryota</taxon>
        <taxon>Viridiplantae</taxon>
        <taxon>Streptophyta</taxon>
        <taxon>Embryophyta</taxon>
        <taxon>Tracheophyta</taxon>
        <taxon>Spermatophyta</taxon>
        <taxon>Magnoliopsida</taxon>
        <taxon>eudicotyledons</taxon>
        <taxon>Gunneridae</taxon>
        <taxon>Pentapetalae</taxon>
        <taxon>asterids</taxon>
        <taxon>campanulids</taxon>
        <taxon>Asterales</taxon>
        <taxon>Asteraceae</taxon>
        <taxon>Cichorioideae</taxon>
        <taxon>Cichorieae</taxon>
        <taxon>Lactucinae</taxon>
        <taxon>Lactuca</taxon>
    </lineage>
</organism>
<reference evidence="1 2" key="1">
    <citation type="journal article" date="2017" name="Nat. Commun.">
        <title>Genome assembly with in vitro proximity ligation data and whole-genome triplication in lettuce.</title>
        <authorList>
            <person name="Reyes-Chin-Wo S."/>
            <person name="Wang Z."/>
            <person name="Yang X."/>
            <person name="Kozik A."/>
            <person name="Arikit S."/>
            <person name="Song C."/>
            <person name="Xia L."/>
            <person name="Froenicke L."/>
            <person name="Lavelle D.O."/>
            <person name="Truco M.J."/>
            <person name="Xia R."/>
            <person name="Zhu S."/>
            <person name="Xu C."/>
            <person name="Xu H."/>
            <person name="Xu X."/>
            <person name="Cox K."/>
            <person name="Korf I."/>
            <person name="Meyers B.C."/>
            <person name="Michelmore R.W."/>
        </authorList>
    </citation>
    <scope>NUCLEOTIDE SEQUENCE [LARGE SCALE GENOMIC DNA]</scope>
    <source>
        <strain evidence="2">cv. Salinas</strain>
        <tissue evidence="1">Seedlings</tissue>
    </source>
</reference>
<dbReference type="AlphaFoldDB" id="A0A9R1UVN1"/>
<evidence type="ECO:0000313" key="2">
    <source>
        <dbReference type="Proteomes" id="UP000235145"/>
    </source>
</evidence>
<gene>
    <name evidence="1" type="ORF">LSAT_V11C700381700</name>
</gene>
<keyword evidence="2" id="KW-1185">Reference proteome</keyword>
<dbReference type="EMBL" id="NBSK02000007">
    <property type="protein sequence ID" value="KAJ0194902.1"/>
    <property type="molecule type" value="Genomic_DNA"/>
</dbReference>
<evidence type="ECO:0000313" key="1">
    <source>
        <dbReference type="EMBL" id="KAJ0194902.1"/>
    </source>
</evidence>
<proteinExistence type="predicted"/>
<sequence>MSEHMKRPTRMAIANEHDILEDTNNFDIMQNFMLSYKSVRAGRVIAIPLIVTIKLGQLPSFFELLLYTHLDKASQKKYFARENEGKCVHIILA</sequence>
<protein>
    <submittedName>
        <fullName evidence="1">Uncharacterized protein</fullName>
    </submittedName>
</protein>
<name>A0A9R1UVN1_LACSA</name>
<accession>A0A9R1UVN1</accession>
<comment type="caution">
    <text evidence="1">The sequence shown here is derived from an EMBL/GenBank/DDBJ whole genome shotgun (WGS) entry which is preliminary data.</text>
</comment>
<dbReference type="Proteomes" id="UP000235145">
    <property type="component" value="Unassembled WGS sequence"/>
</dbReference>